<dbReference type="AlphaFoldDB" id="A0A1D1UV59"/>
<feature type="transmembrane region" description="Helical" evidence="9">
    <location>
        <begin position="228"/>
        <end position="254"/>
    </location>
</feature>
<comment type="subcellular location">
    <subcellularLocation>
        <location evidence="1">Membrane</location>
        <topology evidence="1">Multi-pass membrane protein</topology>
    </subcellularLocation>
</comment>
<keyword evidence="4 9" id="KW-0812">Transmembrane</keyword>
<dbReference type="InterPro" id="IPR045349">
    <property type="entry name" value="SLC41A1-3"/>
</dbReference>
<dbReference type="OrthoDB" id="5791097at2759"/>
<feature type="transmembrane region" description="Helical" evidence="9">
    <location>
        <begin position="373"/>
        <end position="391"/>
    </location>
</feature>
<evidence type="ECO:0000256" key="2">
    <source>
        <dbReference type="ARBA" id="ARBA00009749"/>
    </source>
</evidence>
<evidence type="ECO:0000256" key="4">
    <source>
        <dbReference type="ARBA" id="ARBA00022692"/>
    </source>
</evidence>
<feature type="domain" description="SLC41A/MgtE integral membrane" evidence="10">
    <location>
        <begin position="192"/>
        <end position="324"/>
    </location>
</feature>
<evidence type="ECO:0000256" key="1">
    <source>
        <dbReference type="ARBA" id="ARBA00004141"/>
    </source>
</evidence>
<dbReference type="GO" id="GO:0008324">
    <property type="term" value="F:monoatomic cation transmembrane transporter activity"/>
    <property type="evidence" value="ECO:0007669"/>
    <property type="project" value="InterPro"/>
</dbReference>
<feature type="transmembrane region" description="Helical" evidence="9">
    <location>
        <begin position="305"/>
        <end position="330"/>
    </location>
</feature>
<dbReference type="Gene3D" id="1.10.357.20">
    <property type="entry name" value="SLC41 divalent cation transporters, integral membrane domain"/>
    <property type="match status" value="2"/>
</dbReference>
<dbReference type="Pfam" id="PF01769">
    <property type="entry name" value="MgtE"/>
    <property type="match status" value="2"/>
</dbReference>
<comment type="caution">
    <text evidence="11">The sequence shown here is derived from an EMBL/GenBank/DDBJ whole genome shotgun (WGS) entry which is preliminary data.</text>
</comment>
<dbReference type="FunFam" id="1.10.357.20:FF:000001">
    <property type="entry name" value="Solute carrier family 41 member 2"/>
    <property type="match status" value="1"/>
</dbReference>
<feature type="transmembrane region" description="Helical" evidence="9">
    <location>
        <begin position="468"/>
        <end position="487"/>
    </location>
</feature>
<keyword evidence="12" id="KW-1185">Reference proteome</keyword>
<dbReference type="SUPFAM" id="SSF161093">
    <property type="entry name" value="MgtE membrane domain-like"/>
    <property type="match status" value="2"/>
</dbReference>
<name>A0A1D1UV59_RAMVA</name>
<keyword evidence="8 9" id="KW-0472">Membrane</keyword>
<evidence type="ECO:0000256" key="9">
    <source>
        <dbReference type="SAM" id="Phobius"/>
    </source>
</evidence>
<gene>
    <name evidence="11" type="primary">RvY_05296-1</name>
    <name evidence="11" type="synonym">RvY_05296.1</name>
    <name evidence="11" type="ORF">RvY_05296</name>
</gene>
<reference evidence="11 12" key="1">
    <citation type="journal article" date="2016" name="Nat. Commun.">
        <title>Extremotolerant tardigrade genome and improved radiotolerance of human cultured cells by tardigrade-unique protein.</title>
        <authorList>
            <person name="Hashimoto T."/>
            <person name="Horikawa D.D."/>
            <person name="Saito Y."/>
            <person name="Kuwahara H."/>
            <person name="Kozuka-Hata H."/>
            <person name="Shin-I T."/>
            <person name="Minakuchi Y."/>
            <person name="Ohishi K."/>
            <person name="Motoyama A."/>
            <person name="Aizu T."/>
            <person name="Enomoto A."/>
            <person name="Kondo K."/>
            <person name="Tanaka S."/>
            <person name="Hara Y."/>
            <person name="Koshikawa S."/>
            <person name="Sagara H."/>
            <person name="Miura T."/>
            <person name="Yokobori S."/>
            <person name="Miyagawa K."/>
            <person name="Suzuki Y."/>
            <person name="Kubo T."/>
            <person name="Oyama M."/>
            <person name="Kohara Y."/>
            <person name="Fujiyama A."/>
            <person name="Arakawa K."/>
            <person name="Katayama T."/>
            <person name="Toyoda A."/>
            <person name="Kunieda T."/>
        </authorList>
    </citation>
    <scope>NUCLEOTIDE SEQUENCE [LARGE SCALE GENOMIC DNA]</scope>
    <source>
        <strain evidence="11 12">YOKOZUNA-1</strain>
    </source>
</reference>
<evidence type="ECO:0000256" key="7">
    <source>
        <dbReference type="ARBA" id="ARBA00023065"/>
    </source>
</evidence>
<dbReference type="InterPro" id="IPR036739">
    <property type="entry name" value="SLC41_membr_dom_sf"/>
</dbReference>
<feature type="transmembrane region" description="Helical" evidence="9">
    <location>
        <begin position="266"/>
        <end position="293"/>
    </location>
</feature>
<evidence type="ECO:0000256" key="3">
    <source>
        <dbReference type="ARBA" id="ARBA00022448"/>
    </source>
</evidence>
<protein>
    <recommendedName>
        <fullName evidence="10">SLC41A/MgtE integral membrane domain-containing protein</fullName>
    </recommendedName>
</protein>
<keyword evidence="7" id="KW-0406">Ion transport</keyword>
<dbReference type="PANTHER" id="PTHR16228:SF7">
    <property type="entry name" value="SLC41A_MGTE INTEGRAL MEMBRANE DOMAIN-CONTAINING PROTEIN"/>
    <property type="match status" value="1"/>
</dbReference>
<keyword evidence="3" id="KW-0813">Transport</keyword>
<keyword evidence="6 9" id="KW-1133">Transmembrane helix</keyword>
<comment type="similarity">
    <text evidence="2">Belongs to the SLC41A transporter family.</text>
</comment>
<feature type="domain" description="SLC41A/MgtE integral membrane" evidence="10">
    <location>
        <begin position="409"/>
        <end position="553"/>
    </location>
</feature>
<evidence type="ECO:0000259" key="10">
    <source>
        <dbReference type="Pfam" id="PF01769"/>
    </source>
</evidence>
<proteinExistence type="inferred from homology"/>
<feature type="transmembrane region" description="Helical" evidence="9">
    <location>
        <begin position="337"/>
        <end position="361"/>
    </location>
</feature>
<keyword evidence="5" id="KW-0460">Magnesium</keyword>
<dbReference type="EMBL" id="BDGG01000002">
    <property type="protein sequence ID" value="GAU93341.1"/>
    <property type="molecule type" value="Genomic_DNA"/>
</dbReference>
<accession>A0A1D1UV59</accession>
<sequence length="570" mass="61967">MVPGFFTRPRHVAGDRYTLLRDVELDLLDEMEPLTATEGNLEHELGTEIDDLDDRNMQQRKKIKKKQSKPDTTVDMNMVRLNSQSEGAVLNTSITSEKTVSDGLKLFLLPAAAVVADIAHYPLVQEDGEGVTIDDLVREDIPLHTERLRAIALQIFFPFLIAGLGMVGAGMVLDLAQHWEVFKDISELFVMVPALLGLKGNLEMTLAARLSTALNIGDLSPTKKWKVIGANLAVTQAQAVVVGFLASAFAMFIGVISHHTVNWGHALLLCGAASVTTSIASSVLGAVMVGVILLAEKLKINPDNVATPIAASLGDIITLGVLSGFSLLFYNVYSTNVWYVGPTVVLIIVWCLLPLWVYIAIQVPQTREVLTTGWIPVISAMLISSGAGTILEKVSKSGHSYFLGLPVFQPVINGVAGNLVAVQASRISTHLHVAYGEPGQVPGDFTVCPNPFRAFCARNPMNARTSRLLLMILIPGHLIFLYTISLLKGGHTTLTFKFVVVFIFVALIQVAILLYVAEALTHYVWKRGIDPDSFTIPYLTSLGDLTGTAFLAFAFWFLFITGDRDLDVGD</sequence>
<dbReference type="InterPro" id="IPR006667">
    <property type="entry name" value="SLC41_membr_dom"/>
</dbReference>
<evidence type="ECO:0000313" key="11">
    <source>
        <dbReference type="EMBL" id="GAU93341.1"/>
    </source>
</evidence>
<feature type="transmembrane region" description="Helical" evidence="9">
    <location>
        <begin position="538"/>
        <end position="560"/>
    </location>
</feature>
<feature type="transmembrane region" description="Helical" evidence="9">
    <location>
        <begin position="155"/>
        <end position="176"/>
    </location>
</feature>
<dbReference type="GO" id="GO:0005886">
    <property type="term" value="C:plasma membrane"/>
    <property type="evidence" value="ECO:0007669"/>
    <property type="project" value="TreeGrafter"/>
</dbReference>
<dbReference type="PANTHER" id="PTHR16228">
    <property type="entry name" value="DIVALENT CATION TRANSPORTER SOLUTE CARRIER FAMILY 41"/>
    <property type="match status" value="1"/>
</dbReference>
<evidence type="ECO:0000313" key="12">
    <source>
        <dbReference type="Proteomes" id="UP000186922"/>
    </source>
</evidence>
<evidence type="ECO:0000256" key="8">
    <source>
        <dbReference type="ARBA" id="ARBA00023136"/>
    </source>
</evidence>
<dbReference type="Proteomes" id="UP000186922">
    <property type="component" value="Unassembled WGS sequence"/>
</dbReference>
<feature type="transmembrane region" description="Helical" evidence="9">
    <location>
        <begin position="499"/>
        <end position="517"/>
    </location>
</feature>
<organism evidence="11 12">
    <name type="scientific">Ramazzottius varieornatus</name>
    <name type="common">Water bear</name>
    <name type="synonym">Tardigrade</name>
    <dbReference type="NCBI Taxonomy" id="947166"/>
    <lineage>
        <taxon>Eukaryota</taxon>
        <taxon>Metazoa</taxon>
        <taxon>Ecdysozoa</taxon>
        <taxon>Tardigrada</taxon>
        <taxon>Eutardigrada</taxon>
        <taxon>Parachela</taxon>
        <taxon>Hypsibioidea</taxon>
        <taxon>Ramazzottiidae</taxon>
        <taxon>Ramazzottius</taxon>
    </lineage>
</organism>
<evidence type="ECO:0000256" key="5">
    <source>
        <dbReference type="ARBA" id="ARBA00022842"/>
    </source>
</evidence>
<evidence type="ECO:0000256" key="6">
    <source>
        <dbReference type="ARBA" id="ARBA00022989"/>
    </source>
</evidence>